<gene>
    <name evidence="11" type="ORF">B7463_g10261</name>
</gene>
<dbReference type="Gene3D" id="1.20.1250.20">
    <property type="entry name" value="MFS general substrate transporter like domains"/>
    <property type="match status" value="1"/>
</dbReference>
<feature type="transmembrane region" description="Helical" evidence="9">
    <location>
        <begin position="789"/>
        <end position="814"/>
    </location>
</feature>
<keyword evidence="4" id="KW-0285">Flavoprotein</keyword>
<feature type="transmembrane region" description="Helical" evidence="9">
    <location>
        <begin position="662"/>
        <end position="685"/>
    </location>
</feature>
<dbReference type="InterPro" id="IPR036259">
    <property type="entry name" value="MFS_trans_sf"/>
</dbReference>
<dbReference type="SUPFAM" id="SSF103473">
    <property type="entry name" value="MFS general substrate transporter"/>
    <property type="match status" value="1"/>
</dbReference>
<organism evidence="11 12">
    <name type="scientific">Scytalidium lignicola</name>
    <name type="common">Hyphomycete</name>
    <dbReference type="NCBI Taxonomy" id="5539"/>
    <lineage>
        <taxon>Eukaryota</taxon>
        <taxon>Fungi</taxon>
        <taxon>Dikarya</taxon>
        <taxon>Ascomycota</taxon>
        <taxon>Pezizomycotina</taxon>
        <taxon>Leotiomycetes</taxon>
        <taxon>Leotiomycetes incertae sedis</taxon>
        <taxon>Scytalidium</taxon>
    </lineage>
</organism>
<reference evidence="11 12" key="1">
    <citation type="submission" date="2018-05" db="EMBL/GenBank/DDBJ databases">
        <title>Draft genome sequence of Scytalidium lignicola DSM 105466, a ubiquitous saprotrophic fungus.</title>
        <authorList>
            <person name="Buettner E."/>
            <person name="Gebauer A.M."/>
            <person name="Hofrichter M."/>
            <person name="Liers C."/>
            <person name="Kellner H."/>
        </authorList>
    </citation>
    <scope>NUCLEOTIDE SEQUENCE [LARGE SCALE GENOMIC DNA]</scope>
    <source>
        <strain evidence="11 12">DSM 105466</strain>
    </source>
</reference>
<name>A0A3E2GYI9_SCYLI</name>
<comment type="caution">
    <text evidence="11">The sequence shown here is derived from an EMBL/GenBank/DDBJ whole genome shotgun (WGS) entry which is preliminary data.</text>
</comment>
<dbReference type="PRINTS" id="PR00171">
    <property type="entry name" value="SUGRTRNSPORT"/>
</dbReference>
<dbReference type="NCBIfam" id="TIGR00879">
    <property type="entry name" value="SP"/>
    <property type="match status" value="1"/>
</dbReference>
<dbReference type="AlphaFoldDB" id="A0A3E2GYI9"/>
<dbReference type="InterPro" id="IPR003663">
    <property type="entry name" value="Sugar/inositol_transpt"/>
</dbReference>
<feature type="transmembrane region" description="Helical" evidence="9">
    <location>
        <begin position="575"/>
        <end position="594"/>
    </location>
</feature>
<dbReference type="SUPFAM" id="SSF56425">
    <property type="entry name" value="Succinate dehydrogenase/fumarate reductase flavoprotein, catalytic domain"/>
    <property type="match status" value="1"/>
</dbReference>
<feature type="non-terminal residue" evidence="11">
    <location>
        <position position="977"/>
    </location>
</feature>
<sequence length="977" mass="106031">MEAITVDVLVCGGGMSGMSTASFAAAAGAKVLVVEKQYQVGGSSNYSAGMFWAPKSYESIRGWIPDGDPALQRAWLDDYLPAVEWMRQSGIPTFNRFSPIMTIGIGYPIKIPSLHELHLKKIKGSKTGSEVFLNTSVVKLLQERPGVPGSRVVGAIIRRNSAEGRQSQYLEVKAKIVVLATGGFQGSPSLTARYLGQGGDNIFVRSNRGSVGDGLTLATCVGAGTSRGMNTYYGHLLAAPLRAEDVDPKDYLPLAQYQSKYCILINEAGKRFADETTGDEIVNQHLAKQEKRRGFLLFNEKTRAQHCVSALFPNAGDIDRLQKARDHGCNVASAPTLDGLVDILIRWGADGIEAQRTLQRYDQAVRLGDLSTSLDAPVGRSGPVPVPLIDGEGPFYVMEVQPSITFTYGGIAIDSKGHALTTDKTPIPGLLVAGVDAGGFSNLGYAGGLALAFVTGLWASRAIATELNLSRPALPAANPKDVHYDENQLIGSRFLEGRALTACITLTSGAGFLLFGYDQGVFGGLLSISAFLKTFNNPNSTTQGQIVSSYDLGCMLGALLSVFTGDKLGRRRSIALACTTIIIGGALQSCAFSLPHIIVARIITGVGTGINTTAIPLWQSETSKPQHRGRLISLQLILLIAGLVIASLINLGFTYANQDKDVIWRFPLAFQCFFAFVTIGLVSFMPESPRWLVLKDRTDEARQVIARLFAKPQDSQEVNDSLALIVDAVEWERMEQKPGLREVFSGGRQQTFRRILLGAGPSFMQQVGGTNVIAYYLPVVLVNSFGYSARFALVLSVVDFILFGVWAFVGTLLVDRVGRKILLMIGAFGQSVCFGMAALGLSYGTKPMGAFAVSWIFIFYVFQGTSYLNIPFIYPSEINSHKMRNTGAAIAMIVQWAFVYVVVLITPPGITNLGWKFYLIFCTFNFSFLPLIWLFYIETAGLSLEQVDRIFETKDKGDAKESNVEHVAVLELEDAKQ</sequence>
<evidence type="ECO:0000256" key="3">
    <source>
        <dbReference type="ARBA" id="ARBA00022448"/>
    </source>
</evidence>
<feature type="non-terminal residue" evidence="11">
    <location>
        <position position="1"/>
    </location>
</feature>
<evidence type="ECO:0000256" key="8">
    <source>
        <dbReference type="ARBA" id="ARBA00023136"/>
    </source>
</evidence>
<dbReference type="Pfam" id="PF00083">
    <property type="entry name" value="Sugar_tr"/>
    <property type="match status" value="1"/>
</dbReference>
<feature type="transmembrane region" description="Helical" evidence="9">
    <location>
        <begin position="917"/>
        <end position="936"/>
    </location>
</feature>
<dbReference type="Pfam" id="PF00890">
    <property type="entry name" value="FAD_binding_2"/>
    <property type="match status" value="2"/>
</dbReference>
<dbReference type="PANTHER" id="PTHR48022:SF28">
    <property type="entry name" value="MAJOR FACILITATOR SUPERFAMILY (MFS) PROFILE DOMAIN-CONTAINING PROTEIN-RELATED"/>
    <property type="match status" value="1"/>
</dbReference>
<keyword evidence="6 9" id="KW-1133">Transmembrane helix</keyword>
<dbReference type="Gene3D" id="3.90.700.10">
    <property type="entry name" value="Succinate dehydrogenase/fumarate reductase flavoprotein, catalytic domain"/>
    <property type="match status" value="1"/>
</dbReference>
<evidence type="ECO:0000256" key="5">
    <source>
        <dbReference type="ARBA" id="ARBA00022692"/>
    </source>
</evidence>
<dbReference type="InterPro" id="IPR027477">
    <property type="entry name" value="Succ_DH/fumarate_Rdtase_cat_sf"/>
</dbReference>
<feature type="transmembrane region" description="Helical" evidence="9">
    <location>
        <begin position="886"/>
        <end position="905"/>
    </location>
</feature>
<evidence type="ECO:0000259" key="10">
    <source>
        <dbReference type="PROSITE" id="PS50850"/>
    </source>
</evidence>
<feature type="transmembrane region" description="Helical" evidence="9">
    <location>
        <begin position="631"/>
        <end position="656"/>
    </location>
</feature>
<dbReference type="InterPro" id="IPR003953">
    <property type="entry name" value="FAD-dep_OxRdtase_2_FAD-bd"/>
</dbReference>
<comment type="similarity">
    <text evidence="2">Belongs to the major facilitator superfamily. Sugar transporter (TC 2.A.1.1) family.</text>
</comment>
<dbReference type="SUPFAM" id="SSF51905">
    <property type="entry name" value="FAD/NAD(P)-binding domain"/>
    <property type="match status" value="1"/>
</dbReference>
<dbReference type="InterPro" id="IPR005828">
    <property type="entry name" value="MFS_sugar_transport-like"/>
</dbReference>
<feature type="domain" description="Major facilitator superfamily (MFS) profile" evidence="10">
    <location>
        <begin position="504"/>
        <end position="940"/>
    </location>
</feature>
<feature type="transmembrane region" description="Helical" evidence="9">
    <location>
        <begin position="849"/>
        <end position="874"/>
    </location>
</feature>
<feature type="transmembrane region" description="Helical" evidence="9">
    <location>
        <begin position="600"/>
        <end position="619"/>
    </location>
</feature>
<evidence type="ECO:0000256" key="9">
    <source>
        <dbReference type="SAM" id="Phobius"/>
    </source>
</evidence>
<dbReference type="Proteomes" id="UP000258309">
    <property type="component" value="Unassembled WGS sequence"/>
</dbReference>
<dbReference type="EMBL" id="NCSJ02000286">
    <property type="protein sequence ID" value="RFU26077.1"/>
    <property type="molecule type" value="Genomic_DNA"/>
</dbReference>
<dbReference type="InterPro" id="IPR050360">
    <property type="entry name" value="MFS_Sugar_Transporters"/>
</dbReference>
<evidence type="ECO:0000256" key="4">
    <source>
        <dbReference type="ARBA" id="ARBA00022630"/>
    </source>
</evidence>
<comment type="subcellular location">
    <subcellularLocation>
        <location evidence="1">Membrane</location>
        <topology evidence="1">Multi-pass membrane protein</topology>
    </subcellularLocation>
</comment>
<dbReference type="GO" id="GO:0016020">
    <property type="term" value="C:membrane"/>
    <property type="evidence" value="ECO:0007669"/>
    <property type="project" value="UniProtKB-SubCell"/>
</dbReference>
<protein>
    <recommendedName>
        <fullName evidence="10">Major facilitator superfamily (MFS) profile domain-containing protein</fullName>
    </recommendedName>
</protein>
<dbReference type="InterPro" id="IPR036188">
    <property type="entry name" value="FAD/NAD-bd_sf"/>
</dbReference>
<evidence type="ECO:0000313" key="12">
    <source>
        <dbReference type="Proteomes" id="UP000258309"/>
    </source>
</evidence>
<dbReference type="InterPro" id="IPR020846">
    <property type="entry name" value="MFS_dom"/>
</dbReference>
<feature type="transmembrane region" description="Helical" evidence="9">
    <location>
        <begin position="821"/>
        <end position="843"/>
    </location>
</feature>
<keyword evidence="7" id="KW-0560">Oxidoreductase</keyword>
<dbReference type="GO" id="GO:0005351">
    <property type="term" value="F:carbohydrate:proton symporter activity"/>
    <property type="evidence" value="ECO:0007669"/>
    <property type="project" value="TreeGrafter"/>
</dbReference>
<evidence type="ECO:0000256" key="2">
    <source>
        <dbReference type="ARBA" id="ARBA00010992"/>
    </source>
</evidence>
<dbReference type="GO" id="GO:0016491">
    <property type="term" value="F:oxidoreductase activity"/>
    <property type="evidence" value="ECO:0007669"/>
    <property type="project" value="UniProtKB-KW"/>
</dbReference>
<feature type="transmembrane region" description="Helical" evidence="9">
    <location>
        <begin position="755"/>
        <end position="777"/>
    </location>
</feature>
<dbReference type="PANTHER" id="PTHR48022">
    <property type="entry name" value="PLASTIDIC GLUCOSE TRANSPORTER 4"/>
    <property type="match status" value="1"/>
</dbReference>
<keyword evidence="8 9" id="KW-0472">Membrane</keyword>
<evidence type="ECO:0000256" key="6">
    <source>
        <dbReference type="ARBA" id="ARBA00022989"/>
    </source>
</evidence>
<proteinExistence type="inferred from homology"/>
<dbReference type="FunFam" id="1.20.1250.20:FF:000134">
    <property type="entry name" value="MFS sugar transporter protein"/>
    <property type="match status" value="1"/>
</dbReference>
<evidence type="ECO:0000256" key="7">
    <source>
        <dbReference type="ARBA" id="ARBA00023002"/>
    </source>
</evidence>
<accession>A0A3E2GYI9</accession>
<dbReference type="PROSITE" id="PS50850">
    <property type="entry name" value="MFS"/>
    <property type="match status" value="1"/>
</dbReference>
<keyword evidence="5 9" id="KW-0812">Transmembrane</keyword>
<dbReference type="OrthoDB" id="3461957at2759"/>
<keyword evidence="3" id="KW-0813">Transport</keyword>
<evidence type="ECO:0000313" key="11">
    <source>
        <dbReference type="EMBL" id="RFU26077.1"/>
    </source>
</evidence>
<keyword evidence="12" id="KW-1185">Reference proteome</keyword>
<dbReference type="Gene3D" id="3.50.50.60">
    <property type="entry name" value="FAD/NAD(P)-binding domain"/>
    <property type="match status" value="1"/>
</dbReference>
<evidence type="ECO:0000256" key="1">
    <source>
        <dbReference type="ARBA" id="ARBA00004141"/>
    </source>
</evidence>